<keyword evidence="2" id="KW-1185">Reference proteome</keyword>
<proteinExistence type="predicted"/>
<sequence length="74" mass="8751">MQTAKTDLNEISADIYQLLVTIIRSAPQNAAAEVFDLLGRLDPEDKRQLWRWLDQRDRNLKQWLTNQGKQRRTV</sequence>
<reference evidence="1 2" key="1">
    <citation type="submission" date="2016-11" db="EMBL/GenBank/DDBJ databases">
        <title>Draft Genome Sequences of Nine Cyanobacterial Strains from Diverse Habitats.</title>
        <authorList>
            <person name="Zhu T."/>
            <person name="Hou S."/>
            <person name="Lu X."/>
            <person name="Hess W.R."/>
        </authorList>
    </citation>
    <scope>NUCLEOTIDE SEQUENCE [LARGE SCALE GENOMIC DNA]</scope>
    <source>
        <strain evidence="1 2">NIES-30</strain>
    </source>
</reference>
<accession>A0A1U7IZQ4</accession>
<name>A0A1U7IZQ4_9CYAN</name>
<dbReference type="Proteomes" id="UP000185557">
    <property type="component" value="Unassembled WGS sequence"/>
</dbReference>
<comment type="caution">
    <text evidence="1">The sequence shown here is derived from an EMBL/GenBank/DDBJ whole genome shotgun (WGS) entry which is preliminary data.</text>
</comment>
<evidence type="ECO:0000313" key="1">
    <source>
        <dbReference type="EMBL" id="OKH44671.1"/>
    </source>
</evidence>
<evidence type="ECO:0000313" key="2">
    <source>
        <dbReference type="Proteomes" id="UP000185557"/>
    </source>
</evidence>
<dbReference type="RefSeq" id="WP_073610587.1">
    <property type="nucleotide sequence ID" value="NZ_MRCG01000021.1"/>
</dbReference>
<gene>
    <name evidence="1" type="ORF">NIES30_21910</name>
</gene>
<dbReference type="EMBL" id="MRCG01000021">
    <property type="protein sequence ID" value="OKH44671.1"/>
    <property type="molecule type" value="Genomic_DNA"/>
</dbReference>
<protein>
    <submittedName>
        <fullName evidence="1">Uncharacterized protein</fullName>
    </submittedName>
</protein>
<organism evidence="1 2">
    <name type="scientific">Phormidium tenue NIES-30</name>
    <dbReference type="NCBI Taxonomy" id="549789"/>
    <lineage>
        <taxon>Bacteria</taxon>
        <taxon>Bacillati</taxon>
        <taxon>Cyanobacteriota</taxon>
        <taxon>Cyanophyceae</taxon>
        <taxon>Oscillatoriophycideae</taxon>
        <taxon>Oscillatoriales</taxon>
        <taxon>Oscillatoriaceae</taxon>
        <taxon>Phormidium</taxon>
    </lineage>
</organism>
<dbReference type="AlphaFoldDB" id="A0A1U7IZQ4"/>
<dbReference type="OrthoDB" id="9942142at2"/>